<gene>
    <name evidence="12" type="ORF">AX13_13705</name>
</gene>
<comment type="catalytic activity">
    <reaction evidence="1">
        <text>uridine(35) in tRNA(Tyr) = pseudouridine(35) in tRNA(Tyr)</text>
        <dbReference type="Rhea" id="RHEA:60556"/>
        <dbReference type="Rhea" id="RHEA-COMP:15607"/>
        <dbReference type="Rhea" id="RHEA-COMP:15608"/>
        <dbReference type="ChEBI" id="CHEBI:65314"/>
        <dbReference type="ChEBI" id="CHEBI:65315"/>
    </reaction>
</comment>
<dbReference type="Pfam" id="PF01479">
    <property type="entry name" value="S4"/>
    <property type="match status" value="1"/>
</dbReference>
<dbReference type="AlphaFoldDB" id="A0A014MSW8"/>
<keyword evidence="13" id="KW-1185">Reference proteome</keyword>
<evidence type="ECO:0000256" key="6">
    <source>
        <dbReference type="ARBA" id="ARBA00041697"/>
    </source>
</evidence>
<dbReference type="STRING" id="225991.MA05_15450"/>
<dbReference type="Proteomes" id="UP000020766">
    <property type="component" value="Unassembled WGS sequence"/>
</dbReference>
<dbReference type="PANTHER" id="PTHR47683:SF2">
    <property type="entry name" value="RNA-BINDING S4 DOMAIN-CONTAINING PROTEIN"/>
    <property type="match status" value="1"/>
</dbReference>
<proteinExistence type="predicted"/>
<dbReference type="PANTHER" id="PTHR47683">
    <property type="entry name" value="PSEUDOURIDINE SYNTHASE FAMILY PROTEIN-RELATED"/>
    <property type="match status" value="1"/>
</dbReference>
<comment type="catalytic activity">
    <reaction evidence="2">
        <text>uridine(2604) in 23S rRNA = pseudouridine(2604) in 23S rRNA</text>
        <dbReference type="Rhea" id="RHEA:38875"/>
        <dbReference type="Rhea" id="RHEA-COMP:10093"/>
        <dbReference type="Rhea" id="RHEA-COMP:10094"/>
        <dbReference type="ChEBI" id="CHEBI:65314"/>
        <dbReference type="ChEBI" id="CHEBI:65315"/>
        <dbReference type="EC" id="5.4.99.21"/>
    </reaction>
</comment>
<keyword evidence="10" id="KW-0694">RNA-binding</keyword>
<dbReference type="PATRIC" id="fig|1457173.3.peg.1073"/>
<evidence type="ECO:0000256" key="1">
    <source>
        <dbReference type="ARBA" id="ARBA00036390"/>
    </source>
</evidence>
<evidence type="ECO:0000256" key="3">
    <source>
        <dbReference type="ARBA" id="ARBA00038922"/>
    </source>
</evidence>
<feature type="domain" description="RNA-binding S4" evidence="11">
    <location>
        <begin position="14"/>
        <end position="79"/>
    </location>
</feature>
<sequence>MSPTEFPHNNDNTVRLSKRLAEQLQCSRSEAELYIEAGAVQVDGQTVEQAGARVGPAQVLTVTAGAKPEPVPPVTLLLHKPAGYSVQAGGPRSALDLLVPERWNQGDTPAPIRLLHKHFQHLECLEPLPVPASGLTVFTQDRRVARKLTEDVLYLEQECIAQVQGQLDAEGLERLCNGTAIPGKRLPRTKVSWQSDHHLRFALKGIYPEEIEAMCAGVGLKLLGLKRLRMGRISMAKLAEGQWRYAMPWERF</sequence>
<dbReference type="Gene3D" id="3.10.290.10">
    <property type="entry name" value="RNA-binding S4 domain"/>
    <property type="match status" value="1"/>
</dbReference>
<dbReference type="SMART" id="SM00363">
    <property type="entry name" value="S4"/>
    <property type="match status" value="1"/>
</dbReference>
<dbReference type="GO" id="GO:0001522">
    <property type="term" value="P:pseudouridine synthesis"/>
    <property type="evidence" value="ECO:0007669"/>
    <property type="project" value="InterPro"/>
</dbReference>
<dbReference type="Gene3D" id="3.30.2350.10">
    <property type="entry name" value="Pseudouridine synthase"/>
    <property type="match status" value="1"/>
</dbReference>
<organism evidence="12 13">
    <name type="scientific">Comamonas aquatica DA1877</name>
    <dbReference type="NCBI Taxonomy" id="1457173"/>
    <lineage>
        <taxon>Bacteria</taxon>
        <taxon>Pseudomonadati</taxon>
        <taxon>Pseudomonadota</taxon>
        <taxon>Betaproteobacteria</taxon>
        <taxon>Burkholderiales</taxon>
        <taxon>Comamonadaceae</taxon>
        <taxon>Comamonas</taxon>
    </lineage>
</organism>
<evidence type="ECO:0000256" key="5">
    <source>
        <dbReference type="ARBA" id="ARBA00041420"/>
    </source>
</evidence>
<reference evidence="12 13" key="1">
    <citation type="submission" date="2014-01" db="EMBL/GenBank/DDBJ databases">
        <title>Interspecies Systems Biology Uncovers Metabolites Affecting C. elegans Gene Expression and Life History Traits.</title>
        <authorList>
            <person name="Watson E."/>
            <person name="Macneil L.T."/>
            <person name="Ritter A.D."/>
            <person name="Yilmaz L.S."/>
            <person name="Rosebrock A.P."/>
            <person name="Caudy A.A."/>
            <person name="Walhout A.J."/>
        </authorList>
    </citation>
    <scope>NUCLEOTIDE SEQUENCE [LARGE SCALE GENOMIC DNA]</scope>
    <source>
        <strain evidence="12 13">DA1877</strain>
    </source>
</reference>
<name>A0A014MSW8_9BURK</name>
<protein>
    <recommendedName>
        <fullName evidence="4">Dual-specificity RNA pseudouridine synthase RluF</fullName>
        <ecNumber evidence="3">5.4.99.21</ecNumber>
    </recommendedName>
    <alternativeName>
        <fullName evidence="6">23S rRNA pseudouridine(2604) synthase</fullName>
    </alternativeName>
    <alternativeName>
        <fullName evidence="8">Ribosomal large subunit pseudouridine synthase F</fullName>
    </alternativeName>
    <alternativeName>
        <fullName evidence="7">rRNA pseudouridylate synthase F</fullName>
    </alternativeName>
    <alternativeName>
        <fullName evidence="9">rRNA-uridine isomerase F</fullName>
    </alternativeName>
    <alternativeName>
        <fullName evidence="5">tRNA(Tyr) pseudouridine(35) synthase</fullName>
    </alternativeName>
</protein>
<dbReference type="GO" id="GO:0003723">
    <property type="term" value="F:RNA binding"/>
    <property type="evidence" value="ECO:0007669"/>
    <property type="project" value="UniProtKB-KW"/>
</dbReference>
<dbReference type="GO" id="GO:0160138">
    <property type="term" value="F:23S rRNA pseudouridine(2604) synthase activity"/>
    <property type="evidence" value="ECO:0007669"/>
    <property type="project" value="UniProtKB-EC"/>
</dbReference>
<dbReference type="EC" id="5.4.99.21" evidence="3"/>
<dbReference type="EMBL" id="JBOK01000004">
    <property type="protein sequence ID" value="EXU81164.1"/>
    <property type="molecule type" value="Genomic_DNA"/>
</dbReference>
<evidence type="ECO:0000256" key="2">
    <source>
        <dbReference type="ARBA" id="ARBA00036535"/>
    </source>
</evidence>
<dbReference type="InterPro" id="IPR036986">
    <property type="entry name" value="S4_RNA-bd_sf"/>
</dbReference>
<evidence type="ECO:0000313" key="12">
    <source>
        <dbReference type="EMBL" id="EXU81164.1"/>
    </source>
</evidence>
<dbReference type="GO" id="GO:0006396">
    <property type="term" value="P:RNA processing"/>
    <property type="evidence" value="ECO:0007669"/>
    <property type="project" value="UniProtKB-ARBA"/>
</dbReference>
<dbReference type="RefSeq" id="WP_042411481.1">
    <property type="nucleotide sequence ID" value="NZ_JBOK01000004.1"/>
</dbReference>
<evidence type="ECO:0000256" key="7">
    <source>
        <dbReference type="ARBA" id="ARBA00042843"/>
    </source>
</evidence>
<evidence type="ECO:0000256" key="9">
    <source>
        <dbReference type="ARBA" id="ARBA00043147"/>
    </source>
</evidence>
<dbReference type="CDD" id="cd00165">
    <property type="entry name" value="S4"/>
    <property type="match status" value="1"/>
</dbReference>
<evidence type="ECO:0000256" key="10">
    <source>
        <dbReference type="PROSITE-ProRule" id="PRU00182"/>
    </source>
</evidence>
<dbReference type="SUPFAM" id="SSF55120">
    <property type="entry name" value="Pseudouridine synthase"/>
    <property type="match status" value="1"/>
</dbReference>
<evidence type="ECO:0000313" key="13">
    <source>
        <dbReference type="Proteomes" id="UP000020766"/>
    </source>
</evidence>
<dbReference type="PROSITE" id="PS50889">
    <property type="entry name" value="S4"/>
    <property type="match status" value="1"/>
</dbReference>
<comment type="caution">
    <text evidence="12">The sequence shown here is derived from an EMBL/GenBank/DDBJ whole genome shotgun (WGS) entry which is preliminary data.</text>
</comment>
<accession>A0A014MSW8</accession>
<dbReference type="InterPro" id="IPR020103">
    <property type="entry name" value="PsdUridine_synth_cat_dom_sf"/>
</dbReference>
<evidence type="ECO:0000256" key="4">
    <source>
        <dbReference type="ARBA" id="ARBA00039989"/>
    </source>
</evidence>
<dbReference type="InterPro" id="IPR002942">
    <property type="entry name" value="S4_RNA-bd"/>
</dbReference>
<dbReference type="InterPro" id="IPR050343">
    <property type="entry name" value="RsuA_PseudoU_synthase"/>
</dbReference>
<dbReference type="SUPFAM" id="SSF55174">
    <property type="entry name" value="Alpha-L RNA-binding motif"/>
    <property type="match status" value="1"/>
</dbReference>
<evidence type="ECO:0000259" key="11">
    <source>
        <dbReference type="SMART" id="SM00363"/>
    </source>
</evidence>
<evidence type="ECO:0000256" key="8">
    <source>
        <dbReference type="ARBA" id="ARBA00042890"/>
    </source>
</evidence>